<evidence type="ECO:0000313" key="2">
    <source>
        <dbReference type="EMBL" id="KAH7242647.1"/>
    </source>
</evidence>
<sequence>MDPLSIASGAAGLAISCATIVKTLYTWIDDTIDVDENVSNLFEEISSLSRALESIRSASVRVPQAILAEIDPGNGLWSTISATFIDMKTTFNRLNQLMAELEKTSFFSRGFLRKPTKQIRFSLRSKDISIHRDRIKSYNTAMTSALQMINVCLLIHSNSSQDSVFRVLSGLKSQVRRVEVALQTSSSADAGDSAAREEDDRMLHNLRQFVQVAESFHSSASTIVRDGPRSTIWGGSILGDPLTEAQTSRIEGWIPPPVNEEPYTPTDAGSQSDTDNEAELARRIEELAVQNDKNGDFARAEQFYRSAIEHGEARSRPPHDLKTMRVRLAYACMQQEKWTEAEEIIAPIAFEKKTNDLLVYHSMHALAIEYLDALKLQEAEKYCKRALWGKRKVLGKDHSSCWESLTLLASICMARNKIVEAEAHRSFIPRISEILVDAKALIYLERSVGGQGSLGDPGDDDEPTQQPLDSEQPLPIRRPFSFEDLKAPVELDSSQTLRTPPPERTGLIGWPFPIKDPMPLKHLENQEDRQDVRPPKPLLSLITNNRSGARCSFIRGPFGFTMLDTCDPSWDEHFGTGLKLQKSMSDETFERIKEFILLFLREGKETGSPHVALSPPPSCSTEAEIDDLPESLFGTASLDIRNFYETDTWPFTLPKPKFKIFVSVDYIQLGCENTQVAYVVHGTERQIADLVTEWPGSSNHVASLVPTVLYYDKYEKLVGWGHDVAHALDSKGYQKPGMQKVECFPLRLITQPNVVDHTTLPPLPSGLDCSDVSADFLRAIRSAVHLGVQKRLRMTFDQDDVSYRWTFTVPDIMAEDNKRTLRRVIARAGYPQDEKDEHLSFISHSEATMHRAIVESRINLVPKNAFISVTCGKTAVELSGYELVQTSPLAISKLTAGSIDACGSISIQRNFYKLLCDKVRFTELRGSSRLTAKAYARCILDFTKRIMATFLNDGFRWAVDVGTVKDYYKASFEEGFVVFTNDEILSCFQPVTDIIVEMICNEIREVSKTGRTIEAIILAGELSSSKFLLDEIKCGVPSNLRDKIFQSSDPASDVVKGAAHLAMSRFVLRNQHTPSDGGTTSV</sequence>
<dbReference type="Gene3D" id="1.25.40.10">
    <property type="entry name" value="Tetratricopeptide repeat domain"/>
    <property type="match status" value="1"/>
</dbReference>
<dbReference type="InterPro" id="IPR011990">
    <property type="entry name" value="TPR-like_helical_dom_sf"/>
</dbReference>
<organism evidence="2 3">
    <name type="scientific">Fusarium tricinctum</name>
    <dbReference type="NCBI Taxonomy" id="61284"/>
    <lineage>
        <taxon>Eukaryota</taxon>
        <taxon>Fungi</taxon>
        <taxon>Dikarya</taxon>
        <taxon>Ascomycota</taxon>
        <taxon>Pezizomycotina</taxon>
        <taxon>Sordariomycetes</taxon>
        <taxon>Hypocreomycetidae</taxon>
        <taxon>Hypocreales</taxon>
        <taxon>Nectriaceae</taxon>
        <taxon>Fusarium</taxon>
        <taxon>Fusarium tricinctum species complex</taxon>
    </lineage>
</organism>
<dbReference type="OrthoDB" id="2963168at2759"/>
<keyword evidence="3" id="KW-1185">Reference proteome</keyword>
<dbReference type="SUPFAM" id="SSF48452">
    <property type="entry name" value="TPR-like"/>
    <property type="match status" value="1"/>
</dbReference>
<comment type="caution">
    <text evidence="2">The sequence shown here is derived from an EMBL/GenBank/DDBJ whole genome shotgun (WGS) entry which is preliminary data.</text>
</comment>
<dbReference type="PANTHER" id="PTHR14187:SF79">
    <property type="entry name" value="HSP70 FAMILY PROTEIN (AFU_ORTHOLOGUE AFUA_1G15200)"/>
    <property type="match status" value="1"/>
</dbReference>
<reference evidence="2" key="1">
    <citation type="journal article" date="2021" name="Nat. Commun.">
        <title>Genetic determinants of endophytism in the Arabidopsis root mycobiome.</title>
        <authorList>
            <person name="Mesny F."/>
            <person name="Miyauchi S."/>
            <person name="Thiergart T."/>
            <person name="Pickel B."/>
            <person name="Atanasova L."/>
            <person name="Karlsson M."/>
            <person name="Huettel B."/>
            <person name="Barry K.W."/>
            <person name="Haridas S."/>
            <person name="Chen C."/>
            <person name="Bauer D."/>
            <person name="Andreopoulos W."/>
            <person name="Pangilinan J."/>
            <person name="LaButti K."/>
            <person name="Riley R."/>
            <person name="Lipzen A."/>
            <person name="Clum A."/>
            <person name="Drula E."/>
            <person name="Henrissat B."/>
            <person name="Kohler A."/>
            <person name="Grigoriev I.V."/>
            <person name="Martin F.M."/>
            <person name="Hacquard S."/>
        </authorList>
    </citation>
    <scope>NUCLEOTIDE SEQUENCE</scope>
    <source>
        <strain evidence="2">MPI-SDFR-AT-0068</strain>
    </source>
</reference>
<proteinExistence type="predicted"/>
<evidence type="ECO:0000313" key="3">
    <source>
        <dbReference type="Proteomes" id="UP000813427"/>
    </source>
</evidence>
<accession>A0A8K0RVN5</accession>
<dbReference type="AlphaFoldDB" id="A0A8K0RVN5"/>
<dbReference type="Gene3D" id="3.30.420.40">
    <property type="match status" value="1"/>
</dbReference>
<protein>
    <recommendedName>
        <fullName evidence="4">Fungal N-terminal domain-containing protein</fullName>
    </recommendedName>
</protein>
<evidence type="ECO:0000256" key="1">
    <source>
        <dbReference type="SAM" id="MobiDB-lite"/>
    </source>
</evidence>
<name>A0A8K0RVN5_9HYPO</name>
<dbReference type="CDD" id="cd10170">
    <property type="entry name" value="ASKHA_NBD_HSP70"/>
    <property type="match status" value="1"/>
</dbReference>
<dbReference type="Proteomes" id="UP000813427">
    <property type="component" value="Unassembled WGS sequence"/>
</dbReference>
<dbReference type="EMBL" id="JAGPXF010000005">
    <property type="protein sequence ID" value="KAH7242647.1"/>
    <property type="molecule type" value="Genomic_DNA"/>
</dbReference>
<evidence type="ECO:0008006" key="4">
    <source>
        <dbReference type="Google" id="ProtNLM"/>
    </source>
</evidence>
<feature type="region of interest" description="Disordered" evidence="1">
    <location>
        <begin position="252"/>
        <end position="273"/>
    </location>
</feature>
<gene>
    <name evidence="2" type="ORF">BKA59DRAFT_481149</name>
</gene>
<feature type="region of interest" description="Disordered" evidence="1">
    <location>
        <begin position="452"/>
        <end position="475"/>
    </location>
</feature>
<feature type="region of interest" description="Disordered" evidence="1">
    <location>
        <begin position="492"/>
        <end position="511"/>
    </location>
</feature>
<dbReference type="PANTHER" id="PTHR14187">
    <property type="entry name" value="ALPHA KINASE/ELONGATION FACTOR 2 KINASE"/>
    <property type="match status" value="1"/>
</dbReference>